<keyword evidence="1" id="KW-0812">Transmembrane</keyword>
<keyword evidence="1" id="KW-1133">Transmembrane helix</keyword>
<evidence type="ECO:0000313" key="3">
    <source>
        <dbReference type="Proteomes" id="UP000713479"/>
    </source>
</evidence>
<protein>
    <submittedName>
        <fullName evidence="2">Uncharacterized protein</fullName>
    </submittedName>
</protein>
<reference evidence="2" key="1">
    <citation type="submission" date="2019-04" db="EMBL/GenBank/DDBJ databases">
        <title>Evolution of Biomass-Degrading Anaerobic Consortia Revealed by Metagenomics.</title>
        <authorList>
            <person name="Peng X."/>
        </authorList>
    </citation>
    <scope>NUCLEOTIDE SEQUENCE</scope>
    <source>
        <strain evidence="2">SIG13</strain>
    </source>
</reference>
<feature type="transmembrane region" description="Helical" evidence="1">
    <location>
        <begin position="12"/>
        <end position="32"/>
    </location>
</feature>
<comment type="caution">
    <text evidence="2">The sequence shown here is derived from an EMBL/GenBank/DDBJ whole genome shotgun (WGS) entry which is preliminary data.</text>
</comment>
<keyword evidence="1" id="KW-0472">Membrane</keyword>
<sequence length="106" mass="12752">MNSNDSSKHLFLYLVLGSFIMFFMIVFLFSFFNQRSMIFLVIIFGFLVFFSVIFKWFKKENKNTIDFLNQESKSKVQFASKVDYQEEKLYSLNGSYPQKYSRLKKL</sequence>
<dbReference type="EMBL" id="SUTF01000007">
    <property type="protein sequence ID" value="MBE6510916.1"/>
    <property type="molecule type" value="Genomic_DNA"/>
</dbReference>
<name>A0A8T3VS95_9EURY</name>
<proteinExistence type="predicted"/>
<accession>A0A8T3VS95</accession>
<organism evidence="2 3">
    <name type="scientific">Methanobrevibacter millerae</name>
    <dbReference type="NCBI Taxonomy" id="230361"/>
    <lineage>
        <taxon>Archaea</taxon>
        <taxon>Methanobacteriati</taxon>
        <taxon>Methanobacteriota</taxon>
        <taxon>Methanomada group</taxon>
        <taxon>Methanobacteria</taxon>
        <taxon>Methanobacteriales</taxon>
        <taxon>Methanobacteriaceae</taxon>
        <taxon>Methanobrevibacter</taxon>
    </lineage>
</organism>
<feature type="transmembrane region" description="Helical" evidence="1">
    <location>
        <begin position="38"/>
        <end position="57"/>
    </location>
</feature>
<dbReference type="Proteomes" id="UP000713479">
    <property type="component" value="Unassembled WGS sequence"/>
</dbReference>
<evidence type="ECO:0000256" key="1">
    <source>
        <dbReference type="SAM" id="Phobius"/>
    </source>
</evidence>
<gene>
    <name evidence="2" type="ORF">E7Z74_06585</name>
</gene>
<evidence type="ECO:0000313" key="2">
    <source>
        <dbReference type="EMBL" id="MBE6510916.1"/>
    </source>
</evidence>
<dbReference type="AlphaFoldDB" id="A0A8T3VS95"/>